<evidence type="ECO:0000256" key="7">
    <source>
        <dbReference type="SAM" id="Phobius"/>
    </source>
</evidence>
<reference evidence="9 10" key="1">
    <citation type="journal article" date="2018" name="IMA Fungus">
        <title>IMA Genome-F 9: Draft genome sequence of Annulohypoxylon stygium, Aspergillus mulundensis, Berkeleyomyces basicola (syn. Thielaviopsis basicola), Ceratocystis smalleyi, two Cercospora beticola strains, Coleophoma cylindrospora, Fusarium fracticaudum, Phialophora cf. hyalina, and Morchella septimelata.</title>
        <authorList>
            <person name="Wingfield B.D."/>
            <person name="Bills G.F."/>
            <person name="Dong Y."/>
            <person name="Huang W."/>
            <person name="Nel W.J."/>
            <person name="Swalarsk-Parry B.S."/>
            <person name="Vaghefi N."/>
            <person name="Wilken P.M."/>
            <person name="An Z."/>
            <person name="de Beer Z.W."/>
            <person name="De Vos L."/>
            <person name="Chen L."/>
            <person name="Duong T.A."/>
            <person name="Gao Y."/>
            <person name="Hammerbacher A."/>
            <person name="Kikkert J.R."/>
            <person name="Li Y."/>
            <person name="Li H."/>
            <person name="Li K."/>
            <person name="Li Q."/>
            <person name="Liu X."/>
            <person name="Ma X."/>
            <person name="Naidoo K."/>
            <person name="Pethybridge S.J."/>
            <person name="Sun J."/>
            <person name="Steenkamp E.T."/>
            <person name="van der Nest M.A."/>
            <person name="van Wyk S."/>
            <person name="Wingfield M.J."/>
            <person name="Xiong C."/>
            <person name="Yue Q."/>
            <person name="Zhang X."/>
        </authorList>
    </citation>
    <scope>NUCLEOTIDE SEQUENCE [LARGE SCALE GENOMIC DNA]</scope>
    <source>
        <strain evidence="9 10">BP5796</strain>
    </source>
</reference>
<feature type="region of interest" description="Disordered" evidence="6">
    <location>
        <begin position="364"/>
        <end position="393"/>
    </location>
</feature>
<protein>
    <recommendedName>
        <fullName evidence="8">Rhodopsin domain-containing protein</fullName>
    </recommendedName>
</protein>
<evidence type="ECO:0000256" key="6">
    <source>
        <dbReference type="SAM" id="MobiDB-lite"/>
    </source>
</evidence>
<keyword evidence="10" id="KW-1185">Reference proteome</keyword>
<dbReference type="AlphaFoldDB" id="A0A3D8SXK9"/>
<dbReference type="OrthoDB" id="5329176at2759"/>
<feature type="transmembrane region" description="Helical" evidence="7">
    <location>
        <begin position="256"/>
        <end position="278"/>
    </location>
</feature>
<evidence type="ECO:0000313" key="10">
    <source>
        <dbReference type="Proteomes" id="UP000256328"/>
    </source>
</evidence>
<evidence type="ECO:0000256" key="1">
    <source>
        <dbReference type="ARBA" id="ARBA00004141"/>
    </source>
</evidence>
<feature type="domain" description="Rhodopsin" evidence="8">
    <location>
        <begin position="45"/>
        <end position="285"/>
    </location>
</feature>
<dbReference type="GO" id="GO:0016020">
    <property type="term" value="C:membrane"/>
    <property type="evidence" value="ECO:0007669"/>
    <property type="project" value="UniProtKB-SubCell"/>
</dbReference>
<gene>
    <name evidence="9" type="ORF">BP5796_02232</name>
</gene>
<keyword evidence="2 7" id="KW-0812">Transmembrane</keyword>
<dbReference type="PANTHER" id="PTHR33048">
    <property type="entry name" value="PTH11-LIKE INTEGRAL MEMBRANE PROTEIN (AFU_ORTHOLOGUE AFUA_5G11245)"/>
    <property type="match status" value="1"/>
</dbReference>
<organism evidence="9 10">
    <name type="scientific">Coleophoma crateriformis</name>
    <dbReference type="NCBI Taxonomy" id="565419"/>
    <lineage>
        <taxon>Eukaryota</taxon>
        <taxon>Fungi</taxon>
        <taxon>Dikarya</taxon>
        <taxon>Ascomycota</taxon>
        <taxon>Pezizomycotina</taxon>
        <taxon>Leotiomycetes</taxon>
        <taxon>Helotiales</taxon>
        <taxon>Dermateaceae</taxon>
        <taxon>Coleophoma</taxon>
    </lineage>
</organism>
<feature type="transmembrane region" description="Helical" evidence="7">
    <location>
        <begin position="29"/>
        <end position="49"/>
    </location>
</feature>
<evidence type="ECO:0000313" key="9">
    <source>
        <dbReference type="EMBL" id="RDW91067.1"/>
    </source>
</evidence>
<evidence type="ECO:0000259" key="8">
    <source>
        <dbReference type="Pfam" id="PF20684"/>
    </source>
</evidence>
<comment type="similarity">
    <text evidence="5">Belongs to the SAT4 family.</text>
</comment>
<feature type="transmembrane region" description="Helical" evidence="7">
    <location>
        <begin position="142"/>
        <end position="163"/>
    </location>
</feature>
<accession>A0A3D8SXK9</accession>
<name>A0A3D8SXK9_9HELO</name>
<dbReference type="InterPro" id="IPR052337">
    <property type="entry name" value="SAT4-like"/>
</dbReference>
<dbReference type="Pfam" id="PF20684">
    <property type="entry name" value="Fung_rhodopsin"/>
    <property type="match status" value="1"/>
</dbReference>
<sequence length="393" mass="43810">MQQPPMSQILAWPVPNYIDPTETRGHGNVVLNIVLYSVLVFFMSLRVFTRVKLMRVFGADDIFILCAMIPTTAFFIISLVAHTRFLWIRHVYDIPVENVTTGLKMVLATEVMFAAACTLVKLSMLMLVRRMLSNASLFWRRITLLAIAIVILQGSVFCMTVLFQCRPPQDYWKITIDPQPNCINQGASLLVAGIVNTLTDFICVVLPIRTVWHLQLHTRQMLIVVTLFGLGFISCIAGCVRTYYMYMVLKTWDTTWASFPVWVSAAVELYVGIICASIPATKPFFTTYLPAIFGNLTTVSSSHATASARNGRGSHLTPRGTVMDAEMADLEKNKASRNISSLNSSAGDKHDLESIISAQSDYHSTHAHKHGGGIRVSQAVDQLSDSETSRLRR</sequence>
<evidence type="ECO:0000256" key="3">
    <source>
        <dbReference type="ARBA" id="ARBA00022989"/>
    </source>
</evidence>
<dbReference type="InterPro" id="IPR049326">
    <property type="entry name" value="Rhodopsin_dom_fungi"/>
</dbReference>
<evidence type="ECO:0000256" key="2">
    <source>
        <dbReference type="ARBA" id="ARBA00022692"/>
    </source>
</evidence>
<feature type="transmembrane region" description="Helical" evidence="7">
    <location>
        <begin position="61"/>
        <end position="81"/>
    </location>
</feature>
<comment type="subcellular location">
    <subcellularLocation>
        <location evidence="1">Membrane</location>
        <topology evidence="1">Multi-pass membrane protein</topology>
    </subcellularLocation>
</comment>
<dbReference type="Proteomes" id="UP000256328">
    <property type="component" value="Unassembled WGS sequence"/>
</dbReference>
<dbReference type="PANTHER" id="PTHR33048:SF129">
    <property type="entry name" value="INTEGRAL MEMBRANE PROTEIN-RELATED"/>
    <property type="match status" value="1"/>
</dbReference>
<feature type="transmembrane region" description="Helical" evidence="7">
    <location>
        <begin position="183"/>
        <end position="208"/>
    </location>
</feature>
<evidence type="ECO:0000256" key="5">
    <source>
        <dbReference type="ARBA" id="ARBA00038359"/>
    </source>
</evidence>
<proteinExistence type="inferred from homology"/>
<keyword evidence="4 7" id="KW-0472">Membrane</keyword>
<evidence type="ECO:0000256" key="4">
    <source>
        <dbReference type="ARBA" id="ARBA00023136"/>
    </source>
</evidence>
<comment type="caution">
    <text evidence="9">The sequence shown here is derived from an EMBL/GenBank/DDBJ whole genome shotgun (WGS) entry which is preliminary data.</text>
</comment>
<feature type="transmembrane region" description="Helical" evidence="7">
    <location>
        <begin position="220"/>
        <end position="244"/>
    </location>
</feature>
<feature type="transmembrane region" description="Helical" evidence="7">
    <location>
        <begin position="101"/>
        <end position="122"/>
    </location>
</feature>
<keyword evidence="3 7" id="KW-1133">Transmembrane helix</keyword>
<dbReference type="EMBL" id="PDLN01000003">
    <property type="protein sequence ID" value="RDW91067.1"/>
    <property type="molecule type" value="Genomic_DNA"/>
</dbReference>